<dbReference type="Proteomes" id="UP000887565">
    <property type="component" value="Unplaced"/>
</dbReference>
<dbReference type="PANTHER" id="PTHR45982">
    <property type="entry name" value="REGULATOR OF CHROMOSOME CONDENSATION"/>
    <property type="match status" value="1"/>
</dbReference>
<feature type="repeat" description="RCC1" evidence="3">
    <location>
        <begin position="214"/>
        <end position="280"/>
    </location>
</feature>
<feature type="repeat" description="RCC1" evidence="3">
    <location>
        <begin position="147"/>
        <end position="213"/>
    </location>
</feature>
<dbReference type="GO" id="GO:0005085">
    <property type="term" value="F:guanyl-nucleotide exchange factor activity"/>
    <property type="evidence" value="ECO:0007669"/>
    <property type="project" value="TreeGrafter"/>
</dbReference>
<feature type="region of interest" description="Disordered" evidence="4">
    <location>
        <begin position="1"/>
        <end position="26"/>
    </location>
</feature>
<reference evidence="7" key="1">
    <citation type="submission" date="2022-11" db="UniProtKB">
        <authorList>
            <consortium name="WormBaseParasite"/>
        </authorList>
    </citation>
    <scope>IDENTIFICATION</scope>
</reference>
<feature type="repeat" description="RCC1" evidence="3">
    <location>
        <begin position="403"/>
        <end position="453"/>
    </location>
</feature>
<protein>
    <submittedName>
        <fullName evidence="7">Regulator of chromosome condensation</fullName>
    </submittedName>
</protein>
<evidence type="ECO:0000256" key="1">
    <source>
        <dbReference type="ARBA" id="ARBA00022658"/>
    </source>
</evidence>
<dbReference type="PANTHER" id="PTHR45982:SF1">
    <property type="entry name" value="REGULATOR OF CHROMOSOME CONDENSATION"/>
    <property type="match status" value="1"/>
</dbReference>
<dbReference type="Gene3D" id="2.130.10.30">
    <property type="entry name" value="Regulator of chromosome condensation 1/beta-lactamase-inhibitor protein II"/>
    <property type="match status" value="1"/>
</dbReference>
<keyword evidence="2" id="KW-0677">Repeat</keyword>
<dbReference type="InterPro" id="IPR000408">
    <property type="entry name" value="Reg_chr_condens"/>
</dbReference>
<keyword evidence="6" id="KW-1185">Reference proteome</keyword>
<feature type="compositionally biased region" description="Basic residues" evidence="4">
    <location>
        <begin position="1"/>
        <end position="10"/>
    </location>
</feature>
<evidence type="ECO:0000256" key="4">
    <source>
        <dbReference type="SAM" id="MobiDB-lite"/>
    </source>
</evidence>
<sequence length="525" mass="57859">MPATSRRVRKLTNGDESAESNISKKPKRTPITINARIIQFGLYSKDKQGILMQQSSFEELHLLKSYGTVKRKKLILAIEDFNPEAKCNILLSCGDGAVGQLALGEDLADRCARPKKIQTFSPPLSDGVGFLQIAAGSFHTVVLTSNSKVYTCGCNDDCALGRECLEDDGQKKRLEDQDFILRPITFSDELSAEHGRPIQISAGDSHTAFLTSKGSVFAWGTFRDKQGCLGLFIKHNPKDHRAQTQIVEKSVTPLLISSFREHVAVKICSGFNHLAFLTCDGKIFTLGAGDCGQLGRLGPQFRDSRTSVRTITRMLIPAPIVPEVRHSTFFKDVWCTGYCCFAKAEDDTIYVWGLNNYYQLGYVPNDPEQIDLHFPVKSEHFESSVKWTNFSGDHHIVATDDQKNVYTIGRGHDFRLGNSSNENAQVLQKLSDLDGVVAGVAAGNNYSYAWNNDGSVLSWGYDLEGETGQGLEDSGSIETPRVVQANTLKNVRIVQIAAGGQHALFMGILMADKIDKQANTHDKDA</sequence>
<feature type="repeat" description="RCC1" evidence="3">
    <location>
        <begin position="454"/>
        <end position="509"/>
    </location>
</feature>
<dbReference type="WBParaSite" id="nRc.2.0.1.t11233-RA">
    <property type="protein sequence ID" value="nRc.2.0.1.t11233-RA"/>
    <property type="gene ID" value="nRc.2.0.1.g11233"/>
</dbReference>
<dbReference type="SUPFAM" id="SSF50985">
    <property type="entry name" value="RCC1/BLIP-II"/>
    <property type="match status" value="1"/>
</dbReference>
<feature type="repeat" description="RCC1" evidence="3">
    <location>
        <begin position="347"/>
        <end position="401"/>
    </location>
</feature>
<dbReference type="PROSITE" id="PS50012">
    <property type="entry name" value="RCC1_3"/>
    <property type="match status" value="6"/>
</dbReference>
<dbReference type="Pfam" id="PF25390">
    <property type="entry name" value="WD40_RLD"/>
    <property type="match status" value="1"/>
</dbReference>
<name>A0A915IBS4_ROMCU</name>
<dbReference type="OMA" id="RPAKLTY"/>
<dbReference type="GO" id="GO:0005737">
    <property type="term" value="C:cytoplasm"/>
    <property type="evidence" value="ECO:0007669"/>
    <property type="project" value="TreeGrafter"/>
</dbReference>
<dbReference type="InterPro" id="IPR009091">
    <property type="entry name" value="RCC1/BLIP-II"/>
</dbReference>
<accession>A0A915IBS4</accession>
<dbReference type="PROSITE" id="PS00626">
    <property type="entry name" value="RCC1_2"/>
    <property type="match status" value="3"/>
</dbReference>
<evidence type="ECO:0000256" key="3">
    <source>
        <dbReference type="PROSITE-ProRule" id="PRU00235"/>
    </source>
</evidence>
<evidence type="ECO:0000259" key="5">
    <source>
        <dbReference type="Pfam" id="PF25390"/>
    </source>
</evidence>
<dbReference type="AlphaFoldDB" id="A0A915IBS4"/>
<evidence type="ECO:0000256" key="2">
    <source>
        <dbReference type="ARBA" id="ARBA00022737"/>
    </source>
</evidence>
<feature type="repeat" description="RCC1" evidence="3">
    <location>
        <begin position="88"/>
        <end position="146"/>
    </location>
</feature>
<organism evidence="6 7">
    <name type="scientific">Romanomermis culicivorax</name>
    <name type="common">Nematode worm</name>
    <dbReference type="NCBI Taxonomy" id="13658"/>
    <lineage>
        <taxon>Eukaryota</taxon>
        <taxon>Metazoa</taxon>
        <taxon>Ecdysozoa</taxon>
        <taxon>Nematoda</taxon>
        <taxon>Enoplea</taxon>
        <taxon>Dorylaimia</taxon>
        <taxon>Mermithida</taxon>
        <taxon>Mermithoidea</taxon>
        <taxon>Mermithidae</taxon>
        <taxon>Romanomermis</taxon>
    </lineage>
</organism>
<dbReference type="InterPro" id="IPR051553">
    <property type="entry name" value="Ran_GTPase-activating"/>
</dbReference>
<feature type="domain" description="RCC1-like" evidence="5">
    <location>
        <begin position="90"/>
        <end position="504"/>
    </location>
</feature>
<keyword evidence="1" id="KW-0344">Guanine-nucleotide releasing factor</keyword>
<proteinExistence type="predicted"/>
<evidence type="ECO:0000313" key="6">
    <source>
        <dbReference type="Proteomes" id="UP000887565"/>
    </source>
</evidence>
<evidence type="ECO:0000313" key="7">
    <source>
        <dbReference type="WBParaSite" id="nRc.2.0.1.t11233-RA"/>
    </source>
</evidence>
<dbReference type="PRINTS" id="PR00633">
    <property type="entry name" value="RCCNDNSATION"/>
</dbReference>
<dbReference type="InterPro" id="IPR058923">
    <property type="entry name" value="RCC1-like_dom"/>
</dbReference>